<gene>
    <name evidence="2" type="ORF">FB463_000976</name>
</gene>
<evidence type="ECO:0000313" key="2">
    <source>
        <dbReference type="EMBL" id="MBA8812752.1"/>
    </source>
</evidence>
<evidence type="ECO:0000313" key="3">
    <source>
        <dbReference type="Proteomes" id="UP000522688"/>
    </source>
</evidence>
<feature type="transmembrane region" description="Helical" evidence="1">
    <location>
        <begin position="171"/>
        <end position="197"/>
    </location>
</feature>
<name>A0A7W3JH17_9MICO</name>
<feature type="transmembrane region" description="Helical" evidence="1">
    <location>
        <begin position="12"/>
        <end position="30"/>
    </location>
</feature>
<evidence type="ECO:0008006" key="4">
    <source>
        <dbReference type="Google" id="ProtNLM"/>
    </source>
</evidence>
<organism evidence="2 3">
    <name type="scientific">Frigoribacterium faeni</name>
    <dbReference type="NCBI Taxonomy" id="145483"/>
    <lineage>
        <taxon>Bacteria</taxon>
        <taxon>Bacillati</taxon>
        <taxon>Actinomycetota</taxon>
        <taxon>Actinomycetes</taxon>
        <taxon>Micrococcales</taxon>
        <taxon>Microbacteriaceae</taxon>
        <taxon>Frigoribacterium</taxon>
    </lineage>
</organism>
<dbReference type="Proteomes" id="UP000522688">
    <property type="component" value="Unassembled WGS sequence"/>
</dbReference>
<feature type="transmembrane region" description="Helical" evidence="1">
    <location>
        <begin position="130"/>
        <end position="151"/>
    </location>
</feature>
<evidence type="ECO:0000256" key="1">
    <source>
        <dbReference type="SAM" id="Phobius"/>
    </source>
</evidence>
<feature type="transmembrane region" description="Helical" evidence="1">
    <location>
        <begin position="75"/>
        <end position="95"/>
    </location>
</feature>
<dbReference type="EMBL" id="JACGWW010000001">
    <property type="protein sequence ID" value="MBA8812752.1"/>
    <property type="molecule type" value="Genomic_DNA"/>
</dbReference>
<feature type="transmembrane region" description="Helical" evidence="1">
    <location>
        <begin position="42"/>
        <end position="63"/>
    </location>
</feature>
<dbReference type="NCBIfam" id="NF038065">
    <property type="entry name" value="Pr6Pr"/>
    <property type="match status" value="1"/>
</dbReference>
<keyword evidence="1" id="KW-0472">Membrane</keyword>
<keyword evidence="1" id="KW-0812">Transmembrane</keyword>
<keyword evidence="1" id="KW-1133">Transmembrane helix</keyword>
<comment type="caution">
    <text evidence="2">The sequence shown here is derived from an EMBL/GenBank/DDBJ whole genome shotgun (WGS) entry which is preliminary data.</text>
</comment>
<dbReference type="InterPro" id="IPR049713">
    <property type="entry name" value="Pr6Pr-like"/>
</dbReference>
<dbReference type="RefSeq" id="WP_182501114.1">
    <property type="nucleotide sequence ID" value="NZ_BAAAHR010000002.1"/>
</dbReference>
<sequence length="210" mass="22568">MTRAQLMVPYRLVFAAIGLVAVGYQFGVTLTNGYSVVNFFSYFTNISNLVAVVVFVVGAVRTLRKRPGSRTWDVVRFVSVVDMVFVGLVFNTLLTGVGGGVIPWVNVIVHMLMPVAVLVEWLVLPVGRRLPWAAGTIGLIVPVVYSVYSLVRGAVIGFYPYPFFDPAVQGGYGGVALYLGALILALAVLAFALLGLARLSARLGKARSGR</sequence>
<accession>A0A7W3JH17</accession>
<proteinExistence type="predicted"/>
<feature type="transmembrane region" description="Helical" evidence="1">
    <location>
        <begin position="101"/>
        <end position="123"/>
    </location>
</feature>
<protein>
    <recommendedName>
        <fullName evidence="4">Pr6Pr family membrane protein</fullName>
    </recommendedName>
</protein>
<dbReference type="AlphaFoldDB" id="A0A7W3JH17"/>
<reference evidence="2 3" key="1">
    <citation type="submission" date="2020-07" db="EMBL/GenBank/DDBJ databases">
        <title>Sequencing the genomes of 1000 actinobacteria strains.</title>
        <authorList>
            <person name="Klenk H.-P."/>
        </authorList>
    </citation>
    <scope>NUCLEOTIDE SEQUENCE [LARGE SCALE GENOMIC DNA]</scope>
    <source>
        <strain evidence="2 3">DSM 10309</strain>
    </source>
</reference>